<dbReference type="RefSeq" id="WP_115547957.1">
    <property type="nucleotide sequence ID" value="NZ_QRGP01000001.1"/>
</dbReference>
<dbReference type="Proteomes" id="UP000263833">
    <property type="component" value="Unassembled WGS sequence"/>
</dbReference>
<dbReference type="Gene3D" id="1.10.1200.10">
    <property type="entry name" value="ACP-like"/>
    <property type="match status" value="1"/>
</dbReference>
<evidence type="ECO:0000313" key="2">
    <source>
        <dbReference type="EMBL" id="RDV06404.1"/>
    </source>
</evidence>
<reference evidence="3" key="1">
    <citation type="submission" date="2018-08" db="EMBL/GenBank/DDBJ databases">
        <authorList>
            <person name="Kim S.-J."/>
            <person name="Jung G.-Y."/>
        </authorList>
    </citation>
    <scope>NUCLEOTIDE SEQUENCE [LARGE SCALE GENOMIC DNA]</scope>
    <source>
        <strain evidence="3">GY_G</strain>
    </source>
</reference>
<dbReference type="EMBL" id="QRGP01000001">
    <property type="protein sequence ID" value="RDV06404.1"/>
    <property type="molecule type" value="Genomic_DNA"/>
</dbReference>
<dbReference type="AlphaFoldDB" id="A0A371BFP5"/>
<keyword evidence="3" id="KW-1185">Reference proteome</keyword>
<dbReference type="InterPro" id="IPR009081">
    <property type="entry name" value="PP-bd_ACP"/>
</dbReference>
<organism evidence="2 3">
    <name type="scientific">Sphingorhabdus pulchriflava</name>
    <dbReference type="NCBI Taxonomy" id="2292257"/>
    <lineage>
        <taxon>Bacteria</taxon>
        <taxon>Pseudomonadati</taxon>
        <taxon>Pseudomonadota</taxon>
        <taxon>Alphaproteobacteria</taxon>
        <taxon>Sphingomonadales</taxon>
        <taxon>Sphingomonadaceae</taxon>
        <taxon>Sphingorhabdus</taxon>
    </lineage>
</organism>
<comment type="caution">
    <text evidence="2">The sequence shown here is derived from an EMBL/GenBank/DDBJ whole genome shotgun (WGS) entry which is preliminary data.</text>
</comment>
<gene>
    <name evidence="2" type="ORF">DXH95_02975</name>
</gene>
<protein>
    <recommendedName>
        <fullName evidence="1">Carrier domain-containing protein</fullName>
    </recommendedName>
</protein>
<name>A0A371BFP5_9SPHN</name>
<dbReference type="Pfam" id="PF00550">
    <property type="entry name" value="PP-binding"/>
    <property type="match status" value="1"/>
</dbReference>
<proteinExistence type="predicted"/>
<dbReference type="InterPro" id="IPR036736">
    <property type="entry name" value="ACP-like_sf"/>
</dbReference>
<evidence type="ECO:0000313" key="3">
    <source>
        <dbReference type="Proteomes" id="UP000263833"/>
    </source>
</evidence>
<sequence>MSALNFLTARFVQGDVHAVSAVVVRALVDECGVRRPLRPLDADAMALRLSEDLRLDSLDQVLLAVAIEDELKVEISDGALAEARTIGDLIATACAALSSRQKEVA</sequence>
<evidence type="ECO:0000259" key="1">
    <source>
        <dbReference type="PROSITE" id="PS50075"/>
    </source>
</evidence>
<accession>A0A371BFP5</accession>
<dbReference type="SUPFAM" id="SSF47336">
    <property type="entry name" value="ACP-like"/>
    <property type="match status" value="1"/>
</dbReference>
<dbReference type="PROSITE" id="PS50075">
    <property type="entry name" value="CARRIER"/>
    <property type="match status" value="1"/>
</dbReference>
<feature type="domain" description="Carrier" evidence="1">
    <location>
        <begin position="18"/>
        <end position="97"/>
    </location>
</feature>